<dbReference type="GO" id="GO:0008444">
    <property type="term" value="F:CDP-diacylglycerol-glycerol-3-phosphate 3-phosphatidyltransferase activity"/>
    <property type="evidence" value="ECO:0007669"/>
    <property type="project" value="UniProtKB-UniRule"/>
</dbReference>
<keyword evidence="9 17" id="KW-1133">Transmembrane helix</keyword>
<gene>
    <name evidence="18" type="ORF">DFR34_10787</name>
</gene>
<keyword evidence="12" id="KW-0594">Phospholipid biosynthesis</keyword>
<dbReference type="InterPro" id="IPR048254">
    <property type="entry name" value="CDP_ALCOHOL_P_TRANSF_CS"/>
</dbReference>
<comment type="similarity">
    <text evidence="3 16">Belongs to the CDP-alcohol phosphatidyltransferase class-I family.</text>
</comment>
<evidence type="ECO:0000313" key="19">
    <source>
        <dbReference type="Proteomes" id="UP000247555"/>
    </source>
</evidence>
<keyword evidence="11 17" id="KW-0472">Membrane</keyword>
<dbReference type="Proteomes" id="UP000247555">
    <property type="component" value="Unassembled WGS sequence"/>
</dbReference>
<feature type="transmembrane region" description="Helical" evidence="17">
    <location>
        <begin position="158"/>
        <end position="179"/>
    </location>
</feature>
<evidence type="ECO:0000256" key="10">
    <source>
        <dbReference type="ARBA" id="ARBA00023098"/>
    </source>
</evidence>
<evidence type="ECO:0000256" key="6">
    <source>
        <dbReference type="ARBA" id="ARBA00022516"/>
    </source>
</evidence>
<keyword evidence="19" id="KW-1185">Reference proteome</keyword>
<comment type="subcellular location">
    <subcellularLocation>
        <location evidence="1">Membrane</location>
        <topology evidence="1">Multi-pass membrane protein</topology>
    </subcellularLocation>
</comment>
<dbReference type="EMBL" id="QJKI01000007">
    <property type="protein sequence ID" value="PXX79327.1"/>
    <property type="molecule type" value="Genomic_DNA"/>
</dbReference>
<evidence type="ECO:0000256" key="1">
    <source>
        <dbReference type="ARBA" id="ARBA00004141"/>
    </source>
</evidence>
<evidence type="ECO:0000256" key="16">
    <source>
        <dbReference type="RuleBase" id="RU003750"/>
    </source>
</evidence>
<evidence type="ECO:0000256" key="4">
    <source>
        <dbReference type="ARBA" id="ARBA00013170"/>
    </source>
</evidence>
<keyword evidence="6" id="KW-0444">Lipid biosynthesis</keyword>
<dbReference type="PIRSF" id="PIRSF000847">
    <property type="entry name" value="Phos_ph_gly_syn"/>
    <property type="match status" value="1"/>
</dbReference>
<dbReference type="GO" id="GO:0046474">
    <property type="term" value="P:glycerophospholipid biosynthetic process"/>
    <property type="evidence" value="ECO:0007669"/>
    <property type="project" value="TreeGrafter"/>
</dbReference>
<dbReference type="PROSITE" id="PS00379">
    <property type="entry name" value="CDP_ALCOHOL_P_TRANSF"/>
    <property type="match status" value="1"/>
</dbReference>
<name>A0A318LCI0_9NEIS</name>
<proteinExistence type="inferred from homology"/>
<comment type="pathway">
    <text evidence="2">Phospholipid metabolism; phosphatidylglycerol biosynthesis; phosphatidylglycerol from CDP-diacylglycerol: step 1/2.</text>
</comment>
<keyword evidence="10" id="KW-0443">Lipid metabolism</keyword>
<evidence type="ECO:0000256" key="11">
    <source>
        <dbReference type="ARBA" id="ARBA00023136"/>
    </source>
</evidence>
<feature type="transmembrane region" description="Helical" evidence="17">
    <location>
        <begin position="6"/>
        <end position="26"/>
    </location>
</feature>
<comment type="caution">
    <text evidence="18">The sequence shown here is derived from an EMBL/GenBank/DDBJ whole genome shotgun (WGS) entry which is preliminary data.</text>
</comment>
<dbReference type="OrthoDB" id="9796672at2"/>
<keyword evidence="7 16" id="KW-0808">Transferase</keyword>
<dbReference type="Pfam" id="PF01066">
    <property type="entry name" value="CDP-OH_P_transf"/>
    <property type="match status" value="1"/>
</dbReference>
<dbReference type="PANTHER" id="PTHR14269">
    <property type="entry name" value="CDP-DIACYLGLYCEROL--GLYCEROL-3-PHOSPHATE 3-PHOSPHATIDYLTRANSFERASE-RELATED"/>
    <property type="match status" value="1"/>
</dbReference>
<evidence type="ECO:0000256" key="12">
    <source>
        <dbReference type="ARBA" id="ARBA00023209"/>
    </source>
</evidence>
<dbReference type="InterPro" id="IPR000462">
    <property type="entry name" value="CDP-OH_P_trans"/>
</dbReference>
<evidence type="ECO:0000256" key="17">
    <source>
        <dbReference type="SAM" id="Phobius"/>
    </source>
</evidence>
<dbReference type="GO" id="GO:0016020">
    <property type="term" value="C:membrane"/>
    <property type="evidence" value="ECO:0007669"/>
    <property type="project" value="UniProtKB-SubCell"/>
</dbReference>
<evidence type="ECO:0000256" key="7">
    <source>
        <dbReference type="ARBA" id="ARBA00022679"/>
    </source>
</evidence>
<dbReference type="EC" id="2.7.8.5" evidence="4 15"/>
<evidence type="ECO:0000256" key="13">
    <source>
        <dbReference type="ARBA" id="ARBA00023264"/>
    </source>
</evidence>
<dbReference type="RefSeq" id="WP_110390527.1">
    <property type="nucleotide sequence ID" value="NZ_JAKLKZ010000003.1"/>
</dbReference>
<evidence type="ECO:0000256" key="2">
    <source>
        <dbReference type="ARBA" id="ARBA00005042"/>
    </source>
</evidence>
<evidence type="ECO:0000256" key="14">
    <source>
        <dbReference type="ARBA" id="ARBA00048586"/>
    </source>
</evidence>
<evidence type="ECO:0000256" key="5">
    <source>
        <dbReference type="ARBA" id="ARBA00014944"/>
    </source>
</evidence>
<organism evidence="18 19">
    <name type="scientific">Rivihabitans pingtungensis</name>
    <dbReference type="NCBI Taxonomy" id="1054498"/>
    <lineage>
        <taxon>Bacteria</taxon>
        <taxon>Pseudomonadati</taxon>
        <taxon>Pseudomonadota</taxon>
        <taxon>Betaproteobacteria</taxon>
        <taxon>Neisseriales</taxon>
        <taxon>Aquaspirillaceae</taxon>
        <taxon>Rivihabitans</taxon>
    </lineage>
</organism>
<dbReference type="Gene3D" id="1.20.120.1760">
    <property type="match status" value="1"/>
</dbReference>
<dbReference type="InterPro" id="IPR004570">
    <property type="entry name" value="Phosphatidylglycerol_P_synth"/>
</dbReference>
<feature type="transmembrane region" description="Helical" evidence="17">
    <location>
        <begin position="38"/>
        <end position="58"/>
    </location>
</feature>
<feature type="transmembrane region" description="Helical" evidence="17">
    <location>
        <begin position="124"/>
        <end position="146"/>
    </location>
</feature>
<evidence type="ECO:0000256" key="15">
    <source>
        <dbReference type="NCBIfam" id="TIGR00560"/>
    </source>
</evidence>
<dbReference type="InterPro" id="IPR043130">
    <property type="entry name" value="CDP-OH_PTrfase_TM_dom"/>
</dbReference>
<accession>A0A318LCI0</accession>
<protein>
    <recommendedName>
        <fullName evidence="5 15">CDP-diacylglycerol--glycerol-3-phosphate 3-phosphatidyltransferase</fullName>
        <ecNumber evidence="4 15">2.7.8.5</ecNumber>
    </recommendedName>
</protein>
<dbReference type="NCBIfam" id="TIGR00560">
    <property type="entry name" value="pgsA"/>
    <property type="match status" value="1"/>
</dbReference>
<keyword evidence="8 17" id="KW-0812">Transmembrane</keyword>
<keyword evidence="13" id="KW-1208">Phospholipid metabolism</keyword>
<dbReference type="AlphaFoldDB" id="A0A318LCI0"/>
<evidence type="ECO:0000313" key="18">
    <source>
        <dbReference type="EMBL" id="PXX79327.1"/>
    </source>
</evidence>
<evidence type="ECO:0000256" key="3">
    <source>
        <dbReference type="ARBA" id="ARBA00010441"/>
    </source>
</evidence>
<sequence length="193" mass="21714">MPFNVPILLTWLRVALIPVFVVLFYWPDPSLHLPMRNGLAALIFALAAITDWLDGYLARKWGQTSSFGAFLDPVADKLIVAAALILLVELERTQAWLAMVIIGREITISALREWMAQIGERRSVAVAYIGKLKTAAQMLAILLLLYWQPLWPGFDTPLYGNILMVIAAILTLWSMVYYLQMAGAQLRGEKKLQ</sequence>
<dbReference type="InterPro" id="IPR050324">
    <property type="entry name" value="CDP-alcohol_PTase-I"/>
</dbReference>
<comment type="catalytic activity">
    <reaction evidence="14">
        <text>a CDP-1,2-diacyl-sn-glycerol + sn-glycerol 3-phosphate = a 1,2-diacyl-sn-glycero-3-phospho-(1'-sn-glycero-3'-phosphate) + CMP + H(+)</text>
        <dbReference type="Rhea" id="RHEA:12593"/>
        <dbReference type="ChEBI" id="CHEBI:15378"/>
        <dbReference type="ChEBI" id="CHEBI:57597"/>
        <dbReference type="ChEBI" id="CHEBI:58332"/>
        <dbReference type="ChEBI" id="CHEBI:60110"/>
        <dbReference type="ChEBI" id="CHEBI:60377"/>
        <dbReference type="EC" id="2.7.8.5"/>
    </reaction>
</comment>
<reference evidence="18 19" key="1">
    <citation type="submission" date="2018-05" db="EMBL/GenBank/DDBJ databases">
        <title>Genomic Encyclopedia of Type Strains, Phase IV (KMG-IV): sequencing the most valuable type-strain genomes for metagenomic binning, comparative biology and taxonomic classification.</title>
        <authorList>
            <person name="Goeker M."/>
        </authorList>
    </citation>
    <scope>NUCLEOTIDE SEQUENCE [LARGE SCALE GENOMIC DNA]</scope>
    <source>
        <strain evidence="18 19">DSM 29661</strain>
    </source>
</reference>
<dbReference type="PANTHER" id="PTHR14269:SF62">
    <property type="entry name" value="CDP-DIACYLGLYCEROL--GLYCEROL-3-PHOSPHATE 3-PHOSPHATIDYLTRANSFERASE 1, CHLOROPLASTIC"/>
    <property type="match status" value="1"/>
</dbReference>
<evidence type="ECO:0000256" key="8">
    <source>
        <dbReference type="ARBA" id="ARBA00022692"/>
    </source>
</evidence>
<evidence type="ECO:0000256" key="9">
    <source>
        <dbReference type="ARBA" id="ARBA00022989"/>
    </source>
</evidence>